<dbReference type="GO" id="GO:0006508">
    <property type="term" value="P:proteolysis"/>
    <property type="evidence" value="ECO:0007669"/>
    <property type="project" value="UniProtKB-KW"/>
</dbReference>
<dbReference type="InterPro" id="IPR003675">
    <property type="entry name" value="Rce1/LyrA-like_dom"/>
</dbReference>
<dbReference type="GO" id="GO:0080120">
    <property type="term" value="P:CAAX-box protein maturation"/>
    <property type="evidence" value="ECO:0007669"/>
    <property type="project" value="UniProtKB-ARBA"/>
</dbReference>
<evidence type="ECO:0000259" key="2">
    <source>
        <dbReference type="Pfam" id="PF02517"/>
    </source>
</evidence>
<feature type="transmembrane region" description="Helical" evidence="1">
    <location>
        <begin position="165"/>
        <end position="184"/>
    </location>
</feature>
<protein>
    <submittedName>
        <fullName evidence="3">CAAX amino terminal protease self-immunity</fullName>
    </submittedName>
</protein>
<feature type="transmembrane region" description="Helical" evidence="1">
    <location>
        <begin position="196"/>
        <end position="215"/>
    </location>
</feature>
<keyword evidence="1" id="KW-1133">Transmembrane helix</keyword>
<proteinExistence type="predicted"/>
<feature type="transmembrane region" description="Helical" evidence="1">
    <location>
        <begin position="135"/>
        <end position="153"/>
    </location>
</feature>
<gene>
    <name evidence="3" type="ORF">A6F65_00175</name>
</gene>
<dbReference type="GO" id="GO:0004175">
    <property type="term" value="F:endopeptidase activity"/>
    <property type="evidence" value="ECO:0007669"/>
    <property type="project" value="UniProtKB-ARBA"/>
</dbReference>
<accession>A0A1C7D565</accession>
<evidence type="ECO:0000313" key="4">
    <source>
        <dbReference type="Proteomes" id="UP000092698"/>
    </source>
</evidence>
<keyword evidence="3" id="KW-0645">Protease</keyword>
<keyword evidence="4" id="KW-1185">Reference proteome</keyword>
<dbReference type="RefSeq" id="WP_067784767.1">
    <property type="nucleotide sequence ID" value="NZ_CP016545.1"/>
</dbReference>
<keyword evidence="1" id="KW-0812">Transmembrane</keyword>
<sequence length="271" mass="29013">MDTTSPTLAGGPSAAQGITQTWRDFFSFLKSPQLPQENIGYRAVFGDAAPGETEPAPPTGAKGEAIRRTLHLFLLDIALMVPILLIFLAAEALGVEFPDNALEDLDFGPLIVFAIVIVAPLMEEASFRGWLSGRPAALLVSGLLMIGFLASSFPGALPEEQMTQATLVFVGVLVVAVILALTLLRGKQVPGWYQRGFVWFYALSVIAFALIHIGNYEQGDLPLVALLPLVLPQAVAGLVWGYSRVTFGLWSSITLHAMHNGLAVGLILAFT</sequence>
<feature type="transmembrane region" description="Helical" evidence="1">
    <location>
        <begin position="247"/>
        <end position="270"/>
    </location>
</feature>
<dbReference type="OrthoDB" id="7427644at2"/>
<keyword evidence="1" id="KW-0472">Membrane</keyword>
<feature type="transmembrane region" description="Helical" evidence="1">
    <location>
        <begin position="107"/>
        <end position="123"/>
    </location>
</feature>
<name>A0A1C7D565_9SPHN</name>
<dbReference type="STRING" id="645517.A6F65_00175"/>
<dbReference type="Proteomes" id="UP000092698">
    <property type="component" value="Chromosome"/>
</dbReference>
<dbReference type="EMBL" id="CP016545">
    <property type="protein sequence ID" value="ANU06502.1"/>
    <property type="molecule type" value="Genomic_DNA"/>
</dbReference>
<evidence type="ECO:0000313" key="3">
    <source>
        <dbReference type="EMBL" id="ANU06502.1"/>
    </source>
</evidence>
<feature type="domain" description="CAAX prenyl protease 2/Lysostaphin resistance protein A-like" evidence="2">
    <location>
        <begin position="110"/>
        <end position="261"/>
    </location>
</feature>
<keyword evidence="3" id="KW-0378">Hydrolase</keyword>
<evidence type="ECO:0000256" key="1">
    <source>
        <dbReference type="SAM" id="Phobius"/>
    </source>
</evidence>
<reference evidence="3 4" key="1">
    <citation type="submission" date="2016-07" db="EMBL/GenBank/DDBJ databases">
        <title>Complete genome sequence of Altererythrobacter namhicola JCM 16345T, containing esterase-encoding genes.</title>
        <authorList>
            <person name="Cheng H."/>
            <person name="Wu Y.-H."/>
            <person name="Jian S.-L."/>
            <person name="Huo Y.-Y."/>
            <person name="Wang C.-S."/>
            <person name="Xu X.-W."/>
        </authorList>
    </citation>
    <scope>NUCLEOTIDE SEQUENCE [LARGE SCALE GENOMIC DNA]</scope>
    <source>
        <strain evidence="3 4">JCM 16345</strain>
    </source>
</reference>
<organism evidence="3 4">
    <name type="scientific">Paraurantiacibacter namhicola</name>
    <dbReference type="NCBI Taxonomy" id="645517"/>
    <lineage>
        <taxon>Bacteria</taxon>
        <taxon>Pseudomonadati</taxon>
        <taxon>Pseudomonadota</taxon>
        <taxon>Alphaproteobacteria</taxon>
        <taxon>Sphingomonadales</taxon>
        <taxon>Erythrobacteraceae</taxon>
        <taxon>Paraurantiacibacter</taxon>
    </lineage>
</organism>
<feature type="transmembrane region" description="Helical" evidence="1">
    <location>
        <begin position="221"/>
        <end position="240"/>
    </location>
</feature>
<dbReference type="AlphaFoldDB" id="A0A1C7D565"/>
<dbReference type="KEGG" id="anh:A6F65_00175"/>
<dbReference type="Pfam" id="PF02517">
    <property type="entry name" value="Rce1-like"/>
    <property type="match status" value="1"/>
</dbReference>
<feature type="transmembrane region" description="Helical" evidence="1">
    <location>
        <begin position="72"/>
        <end position="95"/>
    </location>
</feature>